<evidence type="ECO:0000313" key="3">
    <source>
        <dbReference type="Proteomes" id="UP001168505"/>
    </source>
</evidence>
<feature type="transmembrane region" description="Helical" evidence="1">
    <location>
        <begin position="38"/>
        <end position="60"/>
    </location>
</feature>
<keyword evidence="1" id="KW-0812">Transmembrane</keyword>
<proteinExistence type="predicted"/>
<dbReference type="AlphaFoldDB" id="A0AAW7K061"/>
<name>A0AAW7K061_9ACTN</name>
<organism evidence="2 3">
    <name type="scientific">Collinsella ihumii</name>
    <dbReference type="NCBI Taxonomy" id="1720204"/>
    <lineage>
        <taxon>Bacteria</taxon>
        <taxon>Bacillati</taxon>
        <taxon>Actinomycetota</taxon>
        <taxon>Coriobacteriia</taxon>
        <taxon>Coriobacteriales</taxon>
        <taxon>Coriobacteriaceae</taxon>
        <taxon>Collinsella</taxon>
    </lineage>
</organism>
<reference evidence="2" key="2">
    <citation type="submission" date="2023-08" db="EMBL/GenBank/DDBJ databases">
        <title>Identification and characterization of horizontal gene transfer across gut microbiota members of farm animals based on homology search.</title>
        <authorList>
            <person name="Schwarzerova J."/>
            <person name="Nykrynova M."/>
            <person name="Jureckova K."/>
            <person name="Cejkova D."/>
            <person name="Rychlik I."/>
        </authorList>
    </citation>
    <scope>NUCLEOTIDE SEQUENCE</scope>
    <source>
        <strain evidence="2">15_COKtk</strain>
    </source>
</reference>
<protein>
    <submittedName>
        <fullName evidence="2">Uncharacterized protein</fullName>
    </submittedName>
</protein>
<keyword evidence="1" id="KW-0472">Membrane</keyword>
<reference evidence="2" key="1">
    <citation type="submission" date="2023-06" db="EMBL/GenBank/DDBJ databases">
        <authorList>
            <person name="Zeman M."/>
            <person name="Kubasova T."/>
            <person name="Jahodarova E."/>
            <person name="Nykrynova M."/>
            <person name="Rychlik I."/>
        </authorList>
    </citation>
    <scope>NUCLEOTIDE SEQUENCE</scope>
    <source>
        <strain evidence="2">15_COKtk</strain>
    </source>
</reference>
<dbReference type="RefSeq" id="WP_289827636.1">
    <property type="nucleotide sequence ID" value="NZ_JAUEIR010000009.1"/>
</dbReference>
<dbReference type="PROSITE" id="PS51257">
    <property type="entry name" value="PROKAR_LIPOPROTEIN"/>
    <property type="match status" value="1"/>
</dbReference>
<comment type="caution">
    <text evidence="2">The sequence shown here is derived from an EMBL/GenBank/DDBJ whole genome shotgun (WGS) entry which is preliminary data.</text>
</comment>
<feature type="transmembrane region" description="Helical" evidence="1">
    <location>
        <begin position="12"/>
        <end position="32"/>
    </location>
</feature>
<dbReference type="Proteomes" id="UP001168505">
    <property type="component" value="Unassembled WGS sequence"/>
</dbReference>
<accession>A0AAW7K061</accession>
<keyword evidence="1" id="KW-1133">Transmembrane helix</keyword>
<evidence type="ECO:0000256" key="1">
    <source>
        <dbReference type="SAM" id="Phobius"/>
    </source>
</evidence>
<gene>
    <name evidence="2" type="ORF">QVN40_10540</name>
</gene>
<sequence>MDKLVVYNDLRRLFAISLSYVVIAACILWLGFTQGSGAVVWPIVSVLVAACFLAGVAFNVRKMTNRNPLFEYTLDGVTDMTKPDDIIYLPWSQVLNVNLKAASNNDLMLEVMGYKTADQFETVTPEMKQQMEANHSDRVYFVLQLSGLWVRQSRMKDAYEWVCDHVAEAYPAIAFSRFEDPLSKLGKKSDQ</sequence>
<dbReference type="EMBL" id="JAUEIR010000009">
    <property type="protein sequence ID" value="MDN0070130.1"/>
    <property type="molecule type" value="Genomic_DNA"/>
</dbReference>
<evidence type="ECO:0000313" key="2">
    <source>
        <dbReference type="EMBL" id="MDN0070130.1"/>
    </source>
</evidence>